<sequence>MDHSITSFRDNSSLSLSSTHPLSSLASSGRMLVSIPHQSDLLLEKEYHPIKVIGQGVFGIVYMSKEQDGQCVAVKKVLQDRRYKSREVEIMEEITRKYKSMHKSDEIQDIQINKHNINCCLFRNCFKTQGRRQNEVYLNIVMDYMPMSLHQFNLYYRKKSQYPPLLYVKLFAFQIFAALNVMHSLSIMHRDVKPNNILVDKDSGELKFCDFGSSKKYIPGEKSLTYISSRYYRAPELMYECELYTPSVDIWGAGCTIVELLMAGIPLFQGKSSIDQLFSIIKVIGEPTKDDLLSFKRSIDIEIPSFDKDEYTPLDTLLPRHTPKDLYDLLILIFQFNPNKRPSAIECMHHRCFDILFNPELKMPSGKPFPSLDRCL</sequence>
<dbReference type="CDD" id="cd14137">
    <property type="entry name" value="STKc_GSK3"/>
    <property type="match status" value="1"/>
</dbReference>
<evidence type="ECO:0000256" key="8">
    <source>
        <dbReference type="RuleBase" id="RU000304"/>
    </source>
</evidence>
<comment type="similarity">
    <text evidence="1">Belongs to the protein kinase superfamily. CMGC Ser/Thr protein kinase family. GSK-3 subfamily.</text>
</comment>
<dbReference type="Gene3D" id="3.30.200.20">
    <property type="entry name" value="Phosphorylase Kinase, domain 1"/>
    <property type="match status" value="1"/>
</dbReference>
<name>A0ABR2JMR7_9EUKA</name>
<accession>A0ABR2JMR7</accession>
<dbReference type="PANTHER" id="PTHR24057:SF0">
    <property type="entry name" value="PROTEIN KINASE SHAGGY-RELATED"/>
    <property type="match status" value="1"/>
</dbReference>
<evidence type="ECO:0000256" key="1">
    <source>
        <dbReference type="ARBA" id="ARBA00005527"/>
    </source>
</evidence>
<feature type="domain" description="Protein kinase" evidence="9">
    <location>
        <begin position="47"/>
        <end position="353"/>
    </location>
</feature>
<dbReference type="Proteomes" id="UP001470230">
    <property type="component" value="Unassembled WGS sequence"/>
</dbReference>
<comment type="caution">
    <text evidence="10">The sequence shown here is derived from an EMBL/GenBank/DDBJ whole genome shotgun (WGS) entry which is preliminary data.</text>
</comment>
<dbReference type="PROSITE" id="PS00107">
    <property type="entry name" value="PROTEIN_KINASE_ATP"/>
    <property type="match status" value="1"/>
</dbReference>
<protein>
    <recommendedName>
        <fullName evidence="9">Protein kinase domain-containing protein</fullName>
    </recommendedName>
</protein>
<dbReference type="InterPro" id="IPR000719">
    <property type="entry name" value="Prot_kinase_dom"/>
</dbReference>
<keyword evidence="3" id="KW-0808">Transferase</keyword>
<dbReference type="PROSITE" id="PS00108">
    <property type="entry name" value="PROTEIN_KINASE_ST"/>
    <property type="match status" value="1"/>
</dbReference>
<evidence type="ECO:0000256" key="5">
    <source>
        <dbReference type="ARBA" id="ARBA00022777"/>
    </source>
</evidence>
<evidence type="ECO:0000256" key="2">
    <source>
        <dbReference type="ARBA" id="ARBA00022527"/>
    </source>
</evidence>
<gene>
    <name evidence="10" type="ORF">M9Y10_005148</name>
</gene>
<keyword evidence="6 7" id="KW-0067">ATP-binding</keyword>
<evidence type="ECO:0000256" key="4">
    <source>
        <dbReference type="ARBA" id="ARBA00022741"/>
    </source>
</evidence>
<dbReference type="EMBL" id="JAPFFF010000011">
    <property type="protein sequence ID" value="KAK8878380.1"/>
    <property type="molecule type" value="Genomic_DNA"/>
</dbReference>
<evidence type="ECO:0000313" key="11">
    <source>
        <dbReference type="Proteomes" id="UP001470230"/>
    </source>
</evidence>
<evidence type="ECO:0000259" key="9">
    <source>
        <dbReference type="PROSITE" id="PS50011"/>
    </source>
</evidence>
<evidence type="ECO:0000313" key="10">
    <source>
        <dbReference type="EMBL" id="KAK8878380.1"/>
    </source>
</evidence>
<evidence type="ECO:0000256" key="6">
    <source>
        <dbReference type="ARBA" id="ARBA00022840"/>
    </source>
</evidence>
<evidence type="ECO:0000256" key="7">
    <source>
        <dbReference type="PROSITE-ProRule" id="PRU10141"/>
    </source>
</evidence>
<dbReference type="InterPro" id="IPR050591">
    <property type="entry name" value="GSK-3"/>
</dbReference>
<dbReference type="SUPFAM" id="SSF56112">
    <property type="entry name" value="Protein kinase-like (PK-like)"/>
    <property type="match status" value="1"/>
</dbReference>
<reference evidence="10 11" key="1">
    <citation type="submission" date="2024-04" db="EMBL/GenBank/DDBJ databases">
        <title>Tritrichomonas musculus Genome.</title>
        <authorList>
            <person name="Alves-Ferreira E."/>
            <person name="Grigg M."/>
            <person name="Lorenzi H."/>
            <person name="Galac M."/>
        </authorList>
    </citation>
    <scope>NUCLEOTIDE SEQUENCE [LARGE SCALE GENOMIC DNA]</scope>
    <source>
        <strain evidence="10 11">EAF2021</strain>
    </source>
</reference>
<dbReference type="InterPro" id="IPR017441">
    <property type="entry name" value="Protein_kinase_ATP_BS"/>
</dbReference>
<dbReference type="Pfam" id="PF00069">
    <property type="entry name" value="Pkinase"/>
    <property type="match status" value="1"/>
</dbReference>
<dbReference type="InterPro" id="IPR011009">
    <property type="entry name" value="Kinase-like_dom_sf"/>
</dbReference>
<keyword evidence="5" id="KW-0418">Kinase</keyword>
<dbReference type="Gene3D" id="1.10.510.10">
    <property type="entry name" value="Transferase(Phosphotransferase) domain 1"/>
    <property type="match status" value="1"/>
</dbReference>
<feature type="binding site" evidence="7">
    <location>
        <position position="76"/>
    </location>
    <ligand>
        <name>ATP</name>
        <dbReference type="ChEBI" id="CHEBI:30616"/>
    </ligand>
</feature>
<dbReference type="InterPro" id="IPR039192">
    <property type="entry name" value="STKc_GSK3"/>
</dbReference>
<keyword evidence="11" id="KW-1185">Reference proteome</keyword>
<proteinExistence type="inferred from homology"/>
<dbReference type="InterPro" id="IPR008271">
    <property type="entry name" value="Ser/Thr_kinase_AS"/>
</dbReference>
<organism evidence="10 11">
    <name type="scientific">Tritrichomonas musculus</name>
    <dbReference type="NCBI Taxonomy" id="1915356"/>
    <lineage>
        <taxon>Eukaryota</taxon>
        <taxon>Metamonada</taxon>
        <taxon>Parabasalia</taxon>
        <taxon>Tritrichomonadida</taxon>
        <taxon>Tritrichomonadidae</taxon>
        <taxon>Tritrichomonas</taxon>
    </lineage>
</organism>
<dbReference type="PROSITE" id="PS50011">
    <property type="entry name" value="PROTEIN_KINASE_DOM"/>
    <property type="match status" value="1"/>
</dbReference>
<keyword evidence="4 7" id="KW-0547">Nucleotide-binding</keyword>
<dbReference type="PANTHER" id="PTHR24057">
    <property type="entry name" value="GLYCOGEN SYNTHASE KINASE-3 ALPHA"/>
    <property type="match status" value="1"/>
</dbReference>
<evidence type="ECO:0000256" key="3">
    <source>
        <dbReference type="ARBA" id="ARBA00022679"/>
    </source>
</evidence>
<dbReference type="SMART" id="SM00220">
    <property type="entry name" value="S_TKc"/>
    <property type="match status" value="1"/>
</dbReference>
<keyword evidence="2 8" id="KW-0723">Serine/threonine-protein kinase</keyword>